<dbReference type="NCBIfam" id="NF001491">
    <property type="entry name" value="PRK00346.2-1"/>
    <property type="match status" value="1"/>
</dbReference>
<keyword evidence="7" id="KW-1185">Reference proteome</keyword>
<feature type="binding site" evidence="4">
    <location>
        <position position="9"/>
    </location>
    <ligand>
        <name>a divalent metal cation</name>
        <dbReference type="ChEBI" id="CHEBI:60240"/>
    </ligand>
</feature>
<dbReference type="GO" id="GO:0008253">
    <property type="term" value="F:5'-nucleotidase activity"/>
    <property type="evidence" value="ECO:0007669"/>
    <property type="project" value="UniProtKB-UniRule"/>
</dbReference>
<dbReference type="Gene3D" id="3.40.1210.10">
    <property type="entry name" value="Survival protein SurE-like phosphatase/nucleotidase"/>
    <property type="match status" value="1"/>
</dbReference>
<dbReference type="GO" id="GO:0005737">
    <property type="term" value="C:cytoplasm"/>
    <property type="evidence" value="ECO:0007669"/>
    <property type="project" value="UniProtKB-SubCell"/>
</dbReference>
<dbReference type="AlphaFoldDB" id="D3S1S0"/>
<dbReference type="InterPro" id="IPR036523">
    <property type="entry name" value="SurE-like_sf"/>
</dbReference>
<dbReference type="EMBL" id="CP001899">
    <property type="protein sequence ID" value="ADC64377.1"/>
    <property type="molecule type" value="Genomic_DNA"/>
</dbReference>
<comment type="similarity">
    <text evidence="1 4">Belongs to the SurE nucleotidase family.</text>
</comment>
<dbReference type="Pfam" id="PF01975">
    <property type="entry name" value="SurE"/>
    <property type="match status" value="1"/>
</dbReference>
<proteinExistence type="inferred from homology"/>
<dbReference type="HAMAP" id="MF_00060">
    <property type="entry name" value="SurE"/>
    <property type="match status" value="1"/>
</dbReference>
<sequence length="262" mass="29064">MKKILITNDDGLYSSGLKACYEALSELGEVFVVAPATQKSGVGRSISIMEPIRVGEVRFNGIKIYAVDGTPTDSVIIGIYEIIGELPDLVVSGINLGENLSTEAVTTSGTIGAALEAATQGCKAIAVSVEAHDKDKFEFVFKEYDFENAKKILRSLAEKVLRKGLPEGVDLLNVNVPQNWNGKVVFTRLARRMYKTRIDVRFDPRGRKYYWIDGKEVEEAEEGTDIWAVRKGYVSITPLTLDSTARIDFKILERWYGERDSG</sequence>
<feature type="domain" description="Survival protein SurE-like phosphatase/nucleotidase" evidence="5">
    <location>
        <begin position="4"/>
        <end position="195"/>
    </location>
</feature>
<evidence type="ECO:0000256" key="3">
    <source>
        <dbReference type="ARBA" id="ARBA00022801"/>
    </source>
</evidence>
<dbReference type="OrthoDB" id="26873at2157"/>
<dbReference type="HOGENOM" id="CLU_045192_1_3_2"/>
<keyword evidence="2 4" id="KW-0479">Metal-binding</keyword>
<comment type="subcellular location">
    <subcellularLocation>
        <location evidence="4">Cytoplasm</location>
    </subcellularLocation>
</comment>
<feature type="binding site" evidence="4">
    <location>
        <position position="10"/>
    </location>
    <ligand>
        <name>a divalent metal cation</name>
        <dbReference type="ChEBI" id="CHEBI:60240"/>
    </ligand>
</feature>
<dbReference type="KEGG" id="fpl:Ferp_0191"/>
<dbReference type="InterPro" id="IPR030048">
    <property type="entry name" value="SurE"/>
</dbReference>
<feature type="binding site" evidence="4">
    <location>
        <position position="95"/>
    </location>
    <ligand>
        <name>a divalent metal cation</name>
        <dbReference type="ChEBI" id="CHEBI:60240"/>
    </ligand>
</feature>
<reference evidence="6 7" key="2">
    <citation type="journal article" date="2011" name="Stand. Genomic Sci.">
        <title>Complete genome sequence of Ferroglobus placidus AEDII12DO.</title>
        <authorList>
            <person name="Anderson I."/>
            <person name="Risso C."/>
            <person name="Holmes D."/>
            <person name="Lucas S."/>
            <person name="Copeland A."/>
            <person name="Lapidus A."/>
            <person name="Cheng J.F."/>
            <person name="Bruce D."/>
            <person name="Goodwin L."/>
            <person name="Pitluck S."/>
            <person name="Saunders E."/>
            <person name="Brettin T."/>
            <person name="Detter J.C."/>
            <person name="Han C."/>
            <person name="Tapia R."/>
            <person name="Larimer F."/>
            <person name="Land M."/>
            <person name="Hauser L."/>
            <person name="Woyke T."/>
            <person name="Lovley D."/>
            <person name="Kyrpides N."/>
            <person name="Ivanova N."/>
        </authorList>
    </citation>
    <scope>NUCLEOTIDE SEQUENCE [LARGE SCALE GENOMIC DNA]</scope>
    <source>
        <strain evidence="7">DSM 10642 / AEDII12DO</strain>
    </source>
</reference>
<dbReference type="PaxDb" id="589924-Ferp_0191"/>
<dbReference type="eggNOG" id="arCOG02303">
    <property type="taxonomic scope" value="Archaea"/>
</dbReference>
<reference evidence="7" key="1">
    <citation type="submission" date="2010-02" db="EMBL/GenBank/DDBJ databases">
        <title>Complete sequence of Ferroglobus placidus DSM 10642.</title>
        <authorList>
            <consortium name="US DOE Joint Genome Institute"/>
            <person name="Lucas S."/>
            <person name="Copeland A."/>
            <person name="Lapidus A."/>
            <person name="Cheng J.-F."/>
            <person name="Bruce D."/>
            <person name="Goodwin L."/>
            <person name="Pitluck S."/>
            <person name="Saunders E."/>
            <person name="Brettin T."/>
            <person name="Detter J.C."/>
            <person name="Han C."/>
            <person name="Tapia R."/>
            <person name="Larimer F."/>
            <person name="Land M."/>
            <person name="Hauser L."/>
            <person name="Kyrpides N."/>
            <person name="Ivanova N."/>
            <person name="Holmes D."/>
            <person name="Lovley D."/>
            <person name="Kyrpides N."/>
            <person name="Anderson I.J."/>
            <person name="Woyke T."/>
        </authorList>
    </citation>
    <scope>NUCLEOTIDE SEQUENCE [LARGE SCALE GENOMIC DNA]</scope>
    <source>
        <strain evidence="7">DSM 10642 / AEDII12DO</strain>
    </source>
</reference>
<comment type="function">
    <text evidence="4">Nucleotidase that shows phosphatase activity on nucleoside 5'-monophosphates.</text>
</comment>
<dbReference type="GO" id="GO:0046872">
    <property type="term" value="F:metal ion binding"/>
    <property type="evidence" value="ECO:0007669"/>
    <property type="project" value="UniProtKB-UniRule"/>
</dbReference>
<dbReference type="PANTHER" id="PTHR30457:SF0">
    <property type="entry name" value="PHOSPHATASE, PUTATIVE (AFU_ORTHOLOGUE AFUA_4G01070)-RELATED"/>
    <property type="match status" value="1"/>
</dbReference>
<name>D3S1S0_FERPA</name>
<evidence type="ECO:0000259" key="5">
    <source>
        <dbReference type="Pfam" id="PF01975"/>
    </source>
</evidence>
<gene>
    <name evidence="4" type="primary">surE</name>
    <name evidence="6" type="ordered locus">Ferp_0191</name>
</gene>
<dbReference type="GeneID" id="8777685"/>
<dbReference type="STRING" id="589924.Ferp_0191"/>
<evidence type="ECO:0000256" key="4">
    <source>
        <dbReference type="HAMAP-Rule" id="MF_00060"/>
    </source>
</evidence>
<dbReference type="RefSeq" id="WP_012964724.1">
    <property type="nucleotide sequence ID" value="NC_013849.1"/>
</dbReference>
<keyword evidence="3 4" id="KW-0378">Hydrolase</keyword>
<dbReference type="PANTHER" id="PTHR30457">
    <property type="entry name" value="5'-NUCLEOTIDASE SURE"/>
    <property type="match status" value="1"/>
</dbReference>
<feature type="binding site" evidence="4">
    <location>
        <position position="40"/>
    </location>
    <ligand>
        <name>a divalent metal cation</name>
        <dbReference type="ChEBI" id="CHEBI:60240"/>
    </ligand>
</feature>
<dbReference type="NCBIfam" id="NF001490">
    <property type="entry name" value="PRK00346.1-4"/>
    <property type="match status" value="1"/>
</dbReference>
<dbReference type="SUPFAM" id="SSF64167">
    <property type="entry name" value="SurE-like"/>
    <property type="match status" value="1"/>
</dbReference>
<evidence type="ECO:0000313" key="7">
    <source>
        <dbReference type="Proteomes" id="UP000002613"/>
    </source>
</evidence>
<organism evidence="6 7">
    <name type="scientific">Ferroglobus placidus (strain DSM 10642 / AEDII12DO)</name>
    <dbReference type="NCBI Taxonomy" id="589924"/>
    <lineage>
        <taxon>Archaea</taxon>
        <taxon>Methanobacteriati</taxon>
        <taxon>Methanobacteriota</taxon>
        <taxon>Archaeoglobi</taxon>
        <taxon>Archaeoglobales</taxon>
        <taxon>Archaeoglobaceae</taxon>
        <taxon>Ferroglobus</taxon>
    </lineage>
</organism>
<keyword evidence="4" id="KW-0963">Cytoplasm</keyword>
<dbReference type="GO" id="GO:0000166">
    <property type="term" value="F:nucleotide binding"/>
    <property type="evidence" value="ECO:0007669"/>
    <property type="project" value="UniProtKB-KW"/>
</dbReference>
<accession>D3S1S0</accession>
<evidence type="ECO:0000256" key="1">
    <source>
        <dbReference type="ARBA" id="ARBA00011062"/>
    </source>
</evidence>
<keyword evidence="4" id="KW-0547">Nucleotide-binding</keyword>
<dbReference type="Proteomes" id="UP000002613">
    <property type="component" value="Chromosome"/>
</dbReference>
<evidence type="ECO:0000256" key="2">
    <source>
        <dbReference type="ARBA" id="ARBA00022723"/>
    </source>
</evidence>
<dbReference type="EC" id="3.1.3.5" evidence="4"/>
<comment type="catalytic activity">
    <reaction evidence="4">
        <text>a ribonucleoside 5'-phosphate + H2O = a ribonucleoside + phosphate</text>
        <dbReference type="Rhea" id="RHEA:12484"/>
        <dbReference type="ChEBI" id="CHEBI:15377"/>
        <dbReference type="ChEBI" id="CHEBI:18254"/>
        <dbReference type="ChEBI" id="CHEBI:43474"/>
        <dbReference type="ChEBI" id="CHEBI:58043"/>
        <dbReference type="EC" id="3.1.3.5"/>
    </reaction>
</comment>
<evidence type="ECO:0000313" key="6">
    <source>
        <dbReference type="EMBL" id="ADC64377.1"/>
    </source>
</evidence>
<dbReference type="NCBIfam" id="TIGR00087">
    <property type="entry name" value="surE"/>
    <property type="match status" value="1"/>
</dbReference>
<protein>
    <recommendedName>
        <fullName evidence="4">5'-nucleotidase SurE</fullName>
        <ecNumber evidence="4">3.1.3.5</ecNumber>
    </recommendedName>
    <alternativeName>
        <fullName evidence="4">Nucleoside 5'-monophosphate phosphohydrolase</fullName>
    </alternativeName>
</protein>
<comment type="cofactor">
    <cofactor evidence="4">
        <name>a divalent metal cation</name>
        <dbReference type="ChEBI" id="CHEBI:60240"/>
    </cofactor>
    <text evidence="4">Binds 1 divalent metal cation per subunit.</text>
</comment>
<dbReference type="InterPro" id="IPR002828">
    <property type="entry name" value="SurE-like_Pase/nucleotidase"/>
</dbReference>